<evidence type="ECO:0000313" key="1">
    <source>
        <dbReference type="EMBL" id="GBM46749.1"/>
    </source>
</evidence>
<accession>A0A4Y2G289</accession>
<sequence>MTKGKNNMSMAPNTNDNYFKSVKSTNELVLRIGQRLNEAINIIVQHMDATTKIPLSNPFHIQGYIKQHVNRHDNNILNIKFRRQDKMIFSAADSACAAQLLNLEKIMDTPNYHGCNVGNTDRFLIVRHSYHNLINGACGGN</sequence>
<dbReference type="EMBL" id="BGPR01097780">
    <property type="protein sequence ID" value="GBM46749.1"/>
    <property type="molecule type" value="Genomic_DNA"/>
</dbReference>
<proteinExistence type="predicted"/>
<dbReference type="Proteomes" id="UP000499080">
    <property type="component" value="Unassembled WGS sequence"/>
</dbReference>
<keyword evidence="2" id="KW-1185">Reference proteome</keyword>
<organism evidence="1 2">
    <name type="scientific">Araneus ventricosus</name>
    <name type="common">Orbweaver spider</name>
    <name type="synonym">Epeira ventricosa</name>
    <dbReference type="NCBI Taxonomy" id="182803"/>
    <lineage>
        <taxon>Eukaryota</taxon>
        <taxon>Metazoa</taxon>
        <taxon>Ecdysozoa</taxon>
        <taxon>Arthropoda</taxon>
        <taxon>Chelicerata</taxon>
        <taxon>Arachnida</taxon>
        <taxon>Araneae</taxon>
        <taxon>Araneomorphae</taxon>
        <taxon>Entelegynae</taxon>
        <taxon>Araneoidea</taxon>
        <taxon>Araneidae</taxon>
        <taxon>Araneus</taxon>
    </lineage>
</organism>
<evidence type="ECO:0000313" key="2">
    <source>
        <dbReference type="Proteomes" id="UP000499080"/>
    </source>
</evidence>
<dbReference type="AlphaFoldDB" id="A0A4Y2G289"/>
<gene>
    <name evidence="1" type="ORF">AVEN_144933_1</name>
</gene>
<reference evidence="1 2" key="1">
    <citation type="journal article" date="2019" name="Sci. Rep.">
        <title>Orb-weaving spider Araneus ventricosus genome elucidates the spidroin gene catalogue.</title>
        <authorList>
            <person name="Kono N."/>
            <person name="Nakamura H."/>
            <person name="Ohtoshi R."/>
            <person name="Moran D.A.P."/>
            <person name="Shinohara A."/>
            <person name="Yoshida Y."/>
            <person name="Fujiwara M."/>
            <person name="Mori M."/>
            <person name="Tomita M."/>
            <person name="Arakawa K."/>
        </authorList>
    </citation>
    <scope>NUCLEOTIDE SEQUENCE [LARGE SCALE GENOMIC DNA]</scope>
</reference>
<name>A0A4Y2G289_ARAVE</name>
<comment type="caution">
    <text evidence="1">The sequence shown here is derived from an EMBL/GenBank/DDBJ whole genome shotgun (WGS) entry which is preliminary data.</text>
</comment>
<protein>
    <submittedName>
        <fullName evidence="1">Uncharacterized protein</fullName>
    </submittedName>
</protein>